<sequence length="853" mass="96988">MICYSTKYKAGIGGKAEGLYKLRELGLQVPDFLVIPYENFENSIAESNAEGKGPEGISGKLSQYKLPAEDWEQLKNILQQWDFPQKPVVVRSSVLDEDGSKNAFPGVMDSFLNIGSYEALETAIANCAASAWSPRAMAYRKQHHLNPVAHPAVIVQQQIDPDSSGVLFTTFPNFPQEMAIHAVPGFAEGLMNGTAEGDEFYFLKKSTKLHRQIISTKTSALQRSGNLGLKPVKITKEKQEIPCMDVAVLEELFQAAQAAENISGYPLDIEFAVKEKELFILQARPITQEIPEVVVYDNSNIQESYCGVTTPLTFSFASRAYETVYRQTMQVLGLSSQEIAKHDKVLSNLLGLVKGRIYYNINNWYRGLQLLPSFKQNKADMELMMGLQEPVDFIGDVEKPLREKIRLLPGLVKNYYRLWRKFSKLHILVPEFQQKFQKHYSGFYKELSPVLEPSEFLQKKKALDENLLNSWSIPIINDFNVMMLNGSVIRNLKKAGINEPEEFLGRYLSGDQEIESTQPTIAMIELAEQAAKVETIKKVILALHPDLHQSIEKDHFKFFLKVKNFIHHYGDRTVGELKLETTTMRVDPQIFYKYLRNFLGRENPAKINLQQISEEAKAELDKALTGKSFFFKRKLRKKLKKLQMAIRYRERIRLERTRLFGMYRSIYRAYGSYLVENSFLEKVEDVFYLAEEELLHTKFNGELKRNITDRQAEYESYRKQEVPSRVTIPSPPVEEEKRVEDPFVLQGQGCYPGQISGEVVVIKDPGDNLDVNNKIICALRTDPGWAALLPTSKGVLIEKGSALSHSVILLRELGIPTIINIPNLCNRLISGEKVTMDGGTGEILKENVDKEAL</sequence>
<evidence type="ECO:0000313" key="4">
    <source>
        <dbReference type="Proteomes" id="UP001253848"/>
    </source>
</evidence>
<dbReference type="Proteomes" id="UP001253848">
    <property type="component" value="Unassembled WGS sequence"/>
</dbReference>
<dbReference type="InterPro" id="IPR013815">
    <property type="entry name" value="ATP_grasp_subdomain_1"/>
</dbReference>
<dbReference type="InterPro" id="IPR036637">
    <property type="entry name" value="Phosphohistidine_dom_sf"/>
</dbReference>
<dbReference type="Gene3D" id="3.30.470.20">
    <property type="entry name" value="ATP-grasp fold, B domain"/>
    <property type="match status" value="1"/>
</dbReference>
<feature type="domain" description="Pyruvate phosphate dikinase AMP/ATP-binding" evidence="2">
    <location>
        <begin position="12"/>
        <end position="290"/>
    </location>
</feature>
<evidence type="ECO:0000259" key="1">
    <source>
        <dbReference type="Pfam" id="PF00391"/>
    </source>
</evidence>
<comment type="caution">
    <text evidence="3">The sequence shown here is derived from an EMBL/GenBank/DDBJ whole genome shotgun (WGS) entry which is preliminary data.</text>
</comment>
<proteinExistence type="predicted"/>
<dbReference type="InterPro" id="IPR051549">
    <property type="entry name" value="PEP_Utilizing_Enz"/>
</dbReference>
<dbReference type="InterPro" id="IPR008279">
    <property type="entry name" value="PEP-util_enz_mobile_dom"/>
</dbReference>
<dbReference type="SUPFAM" id="SSF56059">
    <property type="entry name" value="Glutathione synthetase ATP-binding domain-like"/>
    <property type="match status" value="1"/>
</dbReference>
<keyword evidence="4" id="KW-1185">Reference proteome</keyword>
<organism evidence="3 4">
    <name type="scientific">Autumnicola psychrophila</name>
    <dbReference type="NCBI Taxonomy" id="3075592"/>
    <lineage>
        <taxon>Bacteria</taxon>
        <taxon>Pseudomonadati</taxon>
        <taxon>Bacteroidota</taxon>
        <taxon>Flavobacteriia</taxon>
        <taxon>Flavobacteriales</taxon>
        <taxon>Flavobacteriaceae</taxon>
        <taxon>Autumnicola</taxon>
    </lineage>
</organism>
<dbReference type="EMBL" id="JAVRHN010000001">
    <property type="protein sequence ID" value="MDT0684885.1"/>
    <property type="molecule type" value="Genomic_DNA"/>
</dbReference>
<feature type="domain" description="PEP-utilising enzyme mobile" evidence="1">
    <location>
        <begin position="773"/>
        <end position="841"/>
    </location>
</feature>
<evidence type="ECO:0000313" key="3">
    <source>
        <dbReference type="EMBL" id="MDT0684885.1"/>
    </source>
</evidence>
<accession>A0ABU3DME5</accession>
<name>A0ABU3DME5_9FLAO</name>
<dbReference type="RefSeq" id="WP_311498334.1">
    <property type="nucleotide sequence ID" value="NZ_JAVRHN010000001.1"/>
</dbReference>
<dbReference type="SUPFAM" id="SSF52009">
    <property type="entry name" value="Phosphohistidine domain"/>
    <property type="match status" value="1"/>
</dbReference>
<gene>
    <name evidence="3" type="ORF">RM541_00795</name>
</gene>
<dbReference type="Gene3D" id="3.50.30.10">
    <property type="entry name" value="Phosphohistidine domain"/>
    <property type="match status" value="1"/>
</dbReference>
<dbReference type="Gene3D" id="3.30.1490.20">
    <property type="entry name" value="ATP-grasp fold, A domain"/>
    <property type="match status" value="1"/>
</dbReference>
<dbReference type="PANTHER" id="PTHR43615">
    <property type="entry name" value="PHOSPHOENOLPYRUVATE SYNTHASE-RELATED"/>
    <property type="match status" value="1"/>
</dbReference>
<reference evidence="3 4" key="1">
    <citation type="submission" date="2023-09" db="EMBL/GenBank/DDBJ databases">
        <authorList>
            <person name="Rey-Velasco X."/>
        </authorList>
    </citation>
    <scope>NUCLEOTIDE SEQUENCE [LARGE SCALE GENOMIC DNA]</scope>
    <source>
        <strain evidence="3 4">F225</strain>
    </source>
</reference>
<dbReference type="PANTHER" id="PTHR43615:SF1">
    <property type="entry name" value="PPDK_N DOMAIN-CONTAINING PROTEIN"/>
    <property type="match status" value="1"/>
</dbReference>
<dbReference type="Pfam" id="PF00391">
    <property type="entry name" value="PEP-utilizers"/>
    <property type="match status" value="1"/>
</dbReference>
<dbReference type="InterPro" id="IPR002192">
    <property type="entry name" value="PPDK_AMP/ATP-bd"/>
</dbReference>
<dbReference type="Pfam" id="PF01326">
    <property type="entry name" value="PPDK_N"/>
    <property type="match status" value="1"/>
</dbReference>
<protein>
    <submittedName>
        <fullName evidence="3">PEP/pyruvate-binding domain-containing protein</fullName>
    </submittedName>
</protein>
<evidence type="ECO:0000259" key="2">
    <source>
        <dbReference type="Pfam" id="PF01326"/>
    </source>
</evidence>